<protein>
    <submittedName>
        <fullName evidence="1">Uncharacterized protein</fullName>
    </submittedName>
</protein>
<evidence type="ECO:0000313" key="1">
    <source>
        <dbReference type="EMBL" id="KAF2881925.1"/>
    </source>
</evidence>
<keyword evidence="2" id="KW-1185">Reference proteome</keyword>
<reference evidence="1" key="1">
    <citation type="submission" date="2019-08" db="EMBL/GenBank/DDBJ databases">
        <title>The genome of the North American firefly Photinus pyralis.</title>
        <authorList>
            <consortium name="Photinus pyralis genome working group"/>
            <person name="Fallon T.R."/>
            <person name="Sander Lower S.E."/>
            <person name="Weng J.-K."/>
        </authorList>
    </citation>
    <scope>NUCLEOTIDE SEQUENCE</scope>
    <source>
        <strain evidence="1">TRF0915ILg1</strain>
        <tissue evidence="1">Whole body</tissue>
    </source>
</reference>
<dbReference type="Proteomes" id="UP000801492">
    <property type="component" value="Unassembled WGS sequence"/>
</dbReference>
<name>A0A8K0FWM9_IGNLU</name>
<feature type="non-terminal residue" evidence="1">
    <location>
        <position position="74"/>
    </location>
</feature>
<evidence type="ECO:0000313" key="2">
    <source>
        <dbReference type="Proteomes" id="UP000801492"/>
    </source>
</evidence>
<sequence length="74" mass="7984">MQAAGNADSTIISNAFQPGQQSGTSVILVGKHVDLLILLTEVASVFFKTYLLKPGKGKQADMFYSPLGFEYSDK</sequence>
<organism evidence="1 2">
    <name type="scientific">Ignelater luminosus</name>
    <name type="common">Cucubano</name>
    <name type="synonym">Pyrophorus luminosus</name>
    <dbReference type="NCBI Taxonomy" id="2038154"/>
    <lineage>
        <taxon>Eukaryota</taxon>
        <taxon>Metazoa</taxon>
        <taxon>Ecdysozoa</taxon>
        <taxon>Arthropoda</taxon>
        <taxon>Hexapoda</taxon>
        <taxon>Insecta</taxon>
        <taxon>Pterygota</taxon>
        <taxon>Neoptera</taxon>
        <taxon>Endopterygota</taxon>
        <taxon>Coleoptera</taxon>
        <taxon>Polyphaga</taxon>
        <taxon>Elateriformia</taxon>
        <taxon>Elateroidea</taxon>
        <taxon>Elateridae</taxon>
        <taxon>Agrypninae</taxon>
        <taxon>Pyrophorini</taxon>
        <taxon>Ignelater</taxon>
    </lineage>
</organism>
<comment type="caution">
    <text evidence="1">The sequence shown here is derived from an EMBL/GenBank/DDBJ whole genome shotgun (WGS) entry which is preliminary data.</text>
</comment>
<dbReference type="AlphaFoldDB" id="A0A8K0FWM9"/>
<dbReference type="EMBL" id="VTPC01090681">
    <property type="protein sequence ID" value="KAF2881925.1"/>
    <property type="molecule type" value="Genomic_DNA"/>
</dbReference>
<accession>A0A8K0FWM9</accession>
<gene>
    <name evidence="1" type="ORF">ILUMI_24240</name>
</gene>
<dbReference type="OrthoDB" id="8195485at2759"/>
<proteinExistence type="predicted"/>